<dbReference type="InterPro" id="IPR014017">
    <property type="entry name" value="DNA_helicase_UvrD-like_C"/>
</dbReference>
<evidence type="ECO:0000256" key="11">
    <source>
        <dbReference type="ARBA" id="ARBA00048988"/>
    </source>
</evidence>
<protein>
    <recommendedName>
        <fullName evidence="9">DNA 3'-5' helicase</fullName>
        <ecNumber evidence="9">5.6.2.4</ecNumber>
    </recommendedName>
    <alternativeName>
        <fullName evidence="10">DNA 3'-5' helicase II</fullName>
    </alternativeName>
</protein>
<evidence type="ECO:0000256" key="5">
    <source>
        <dbReference type="ARBA" id="ARBA00022840"/>
    </source>
</evidence>
<dbReference type="InterPro" id="IPR014016">
    <property type="entry name" value="UvrD-like_ATP-bd"/>
</dbReference>
<accession>A0A7G1QBS5</accession>
<organism evidence="15 16">
    <name type="scientific">Candidatus Nitrosacidococcus tergens</name>
    <dbReference type="NCBI Taxonomy" id="553981"/>
    <lineage>
        <taxon>Bacteria</taxon>
        <taxon>Pseudomonadati</taxon>
        <taxon>Pseudomonadota</taxon>
        <taxon>Gammaproteobacteria</taxon>
        <taxon>Chromatiales</taxon>
        <taxon>Chromatiaceae</taxon>
        <taxon>Candidatus Nitrosacidococcus</taxon>
    </lineage>
</organism>
<dbReference type="GO" id="GO:0000725">
    <property type="term" value="P:recombinational repair"/>
    <property type="evidence" value="ECO:0007669"/>
    <property type="project" value="TreeGrafter"/>
</dbReference>
<dbReference type="InterPro" id="IPR000212">
    <property type="entry name" value="DNA_helicase_UvrD/REP"/>
</dbReference>
<evidence type="ECO:0000313" key="15">
    <source>
        <dbReference type="EMBL" id="CAB1277413.1"/>
    </source>
</evidence>
<feature type="domain" description="UvrD-like helicase ATP-binding" evidence="13">
    <location>
        <begin position="9"/>
        <end position="288"/>
    </location>
</feature>
<dbReference type="GO" id="GO:0016787">
    <property type="term" value="F:hydrolase activity"/>
    <property type="evidence" value="ECO:0007669"/>
    <property type="project" value="UniProtKB-UniRule"/>
</dbReference>
<dbReference type="Proteomes" id="UP000516072">
    <property type="component" value="Chromosome"/>
</dbReference>
<keyword evidence="2 12" id="KW-0547">Nucleotide-binding</keyword>
<dbReference type="PANTHER" id="PTHR11070">
    <property type="entry name" value="UVRD / RECB / PCRA DNA HELICASE FAMILY MEMBER"/>
    <property type="match status" value="1"/>
</dbReference>
<dbReference type="EMBL" id="LR778175">
    <property type="protein sequence ID" value="CAB1277413.1"/>
    <property type="molecule type" value="Genomic_DNA"/>
</dbReference>
<dbReference type="Gene3D" id="1.10.486.10">
    <property type="entry name" value="PCRA, domain 4"/>
    <property type="match status" value="1"/>
</dbReference>
<evidence type="ECO:0000259" key="14">
    <source>
        <dbReference type="PROSITE" id="PS51217"/>
    </source>
</evidence>
<dbReference type="Gene3D" id="1.10.10.160">
    <property type="match status" value="1"/>
</dbReference>
<evidence type="ECO:0000313" key="16">
    <source>
        <dbReference type="Proteomes" id="UP000516072"/>
    </source>
</evidence>
<dbReference type="Pfam" id="PF13361">
    <property type="entry name" value="UvrD_C"/>
    <property type="match status" value="1"/>
</dbReference>
<feature type="domain" description="UvrD-like helicase C-terminal" evidence="14">
    <location>
        <begin position="289"/>
        <end position="565"/>
    </location>
</feature>
<name>A0A7G1QBS5_9GAMM</name>
<comment type="catalytic activity">
    <reaction evidence="8">
        <text>Couples ATP hydrolysis with the unwinding of duplex DNA by translocating in the 3'-5' direction.</text>
        <dbReference type="EC" id="5.6.2.4"/>
    </reaction>
</comment>
<proteinExistence type="inferred from homology"/>
<evidence type="ECO:0000256" key="12">
    <source>
        <dbReference type="PROSITE-ProRule" id="PRU00560"/>
    </source>
</evidence>
<keyword evidence="7" id="KW-0413">Isomerase</keyword>
<dbReference type="EC" id="5.6.2.4" evidence="9"/>
<dbReference type="Pfam" id="PF21196">
    <property type="entry name" value="PcrA_UvrD_tudor"/>
    <property type="match status" value="1"/>
</dbReference>
<dbReference type="GO" id="GO:0043138">
    <property type="term" value="F:3'-5' DNA helicase activity"/>
    <property type="evidence" value="ECO:0007669"/>
    <property type="project" value="UniProtKB-EC"/>
</dbReference>
<dbReference type="Pfam" id="PF00580">
    <property type="entry name" value="UvrD-helicase"/>
    <property type="match status" value="1"/>
</dbReference>
<dbReference type="InterPro" id="IPR013986">
    <property type="entry name" value="DExx_box_DNA_helicase_dom_sf"/>
</dbReference>
<dbReference type="GO" id="GO:0003677">
    <property type="term" value="F:DNA binding"/>
    <property type="evidence" value="ECO:0007669"/>
    <property type="project" value="UniProtKB-KW"/>
</dbReference>
<dbReference type="Gene3D" id="3.40.50.300">
    <property type="entry name" value="P-loop containing nucleotide triphosphate hydrolases"/>
    <property type="match status" value="2"/>
</dbReference>
<dbReference type="NCBIfam" id="NF008743">
    <property type="entry name" value="PRK11773.1"/>
    <property type="match status" value="1"/>
</dbReference>
<evidence type="ECO:0000256" key="9">
    <source>
        <dbReference type="ARBA" id="ARBA00034808"/>
    </source>
</evidence>
<comment type="similarity">
    <text evidence="1">Belongs to the helicase family. UvrD subfamily.</text>
</comment>
<keyword evidence="4 12" id="KW-0347">Helicase</keyword>
<dbReference type="KEGG" id="ntg:NSCAC_1656"/>
<evidence type="ECO:0000256" key="6">
    <source>
        <dbReference type="ARBA" id="ARBA00023125"/>
    </source>
</evidence>
<dbReference type="SUPFAM" id="SSF52540">
    <property type="entry name" value="P-loop containing nucleoside triphosphate hydrolases"/>
    <property type="match status" value="1"/>
</dbReference>
<gene>
    <name evidence="15" type="primary">uvrD</name>
    <name evidence="15" type="ORF">NSCAC_1656</name>
</gene>
<dbReference type="PANTHER" id="PTHR11070:SF2">
    <property type="entry name" value="ATP-DEPENDENT DNA HELICASE SRS2"/>
    <property type="match status" value="1"/>
</dbReference>
<dbReference type="GO" id="GO:0033202">
    <property type="term" value="C:DNA helicase complex"/>
    <property type="evidence" value="ECO:0007669"/>
    <property type="project" value="TreeGrafter"/>
</dbReference>
<sequence length="718" mass="83106">MDASISLLHSLNKSQQEAVSIPQGHCLVLAGAGSGKTRVLTHRVAWLVKNQNISPSTFLVVTFTNKAAGEMQKRIESLLNQSTKFLWIGTFHSLAYRFLRIHYQEAKLPKEFQILDSEDQLRLIRQTLKNHNLVDETKWPPRKIQWFINHHKDKGEYPQHIPDDGNPDIQKMVQIYLEYQNYCERNGLVDFTELLLRSYKLWQYYPELLRHYQTRFTHIFVDEFQDTNAIQYEWLRLLIGRQGTLFAVGDDDQAIYGWRGARVENIQQLTLDFPSIHTIRLEQNYRSTSTILAAANAVISCNKARLGKNLWTEGKKGIPIQIYSGSNEQEEAHFCLIQILNWRNQGGSYADIALLYRTNAQSRIFEDILFQHKIPYRIHGGLRFFERAEIKNILAYLRLFIQRESDPVFERIINMPPRGIGAQTLSQIREYAQDQTISLWQATTQLLAQKAFTPRSTQALNNFCQFIQDIEIVFQSSSLPQFTEYVLKKSGLVTHYEKDKSERGQARLDNLKELIQAIAQFQPEDQNLERLSAFLAYTTLGEADPQQAQQTNTYVQLMTLHAAKGLEFPLVFIVGMEEGLFPSAQSFSSSNKLEEERRLCYVGMTRAKSQLYLTYVNCRRLYGSENYPEPSRFITEIPNQLTQELGMHQIQTSQPASSKEILLKNIQLRKGQRVYHPKFGEGILLAIIGERETAEVEVKFYSFGIKRLALIYAKLRPI</sequence>
<dbReference type="CDD" id="cd17932">
    <property type="entry name" value="DEXQc_UvrD"/>
    <property type="match status" value="1"/>
</dbReference>
<comment type="catalytic activity">
    <reaction evidence="11">
        <text>ATP + H2O = ADP + phosphate + H(+)</text>
        <dbReference type="Rhea" id="RHEA:13065"/>
        <dbReference type="ChEBI" id="CHEBI:15377"/>
        <dbReference type="ChEBI" id="CHEBI:15378"/>
        <dbReference type="ChEBI" id="CHEBI:30616"/>
        <dbReference type="ChEBI" id="CHEBI:43474"/>
        <dbReference type="ChEBI" id="CHEBI:456216"/>
        <dbReference type="EC" id="5.6.2.4"/>
    </reaction>
</comment>
<evidence type="ECO:0000256" key="3">
    <source>
        <dbReference type="ARBA" id="ARBA00022801"/>
    </source>
</evidence>
<reference evidence="15 16" key="1">
    <citation type="submission" date="2020-03" db="EMBL/GenBank/DDBJ databases">
        <authorList>
            <person name="Picone N."/>
        </authorList>
    </citation>
    <scope>NUCLEOTIDE SEQUENCE [LARGE SCALE GENOMIC DNA]</scope>
    <source>
        <strain evidence="15">NSCAC1</strain>
    </source>
</reference>
<evidence type="ECO:0000256" key="4">
    <source>
        <dbReference type="ARBA" id="ARBA00022806"/>
    </source>
</evidence>
<keyword evidence="3 12" id="KW-0378">Hydrolase</keyword>
<feature type="binding site" evidence="12">
    <location>
        <begin position="30"/>
        <end position="37"/>
    </location>
    <ligand>
        <name>ATP</name>
        <dbReference type="ChEBI" id="CHEBI:30616"/>
    </ligand>
</feature>
<evidence type="ECO:0000256" key="1">
    <source>
        <dbReference type="ARBA" id="ARBA00009922"/>
    </source>
</evidence>
<dbReference type="AlphaFoldDB" id="A0A7G1QBS5"/>
<evidence type="ECO:0000259" key="13">
    <source>
        <dbReference type="PROSITE" id="PS51198"/>
    </source>
</evidence>
<dbReference type="GO" id="GO:0005524">
    <property type="term" value="F:ATP binding"/>
    <property type="evidence" value="ECO:0007669"/>
    <property type="project" value="UniProtKB-UniRule"/>
</dbReference>
<dbReference type="CDD" id="cd18807">
    <property type="entry name" value="SF1_C_UvrD"/>
    <property type="match status" value="1"/>
</dbReference>
<evidence type="ECO:0000256" key="10">
    <source>
        <dbReference type="ARBA" id="ARBA00034923"/>
    </source>
</evidence>
<evidence type="ECO:0000256" key="7">
    <source>
        <dbReference type="ARBA" id="ARBA00023235"/>
    </source>
</evidence>
<dbReference type="GO" id="GO:0005829">
    <property type="term" value="C:cytosol"/>
    <property type="evidence" value="ECO:0007669"/>
    <property type="project" value="TreeGrafter"/>
</dbReference>
<keyword evidence="6" id="KW-0238">DNA-binding</keyword>
<dbReference type="PROSITE" id="PS51217">
    <property type="entry name" value="UVRD_HELICASE_CTER"/>
    <property type="match status" value="1"/>
</dbReference>
<keyword evidence="16" id="KW-1185">Reference proteome</keyword>
<evidence type="ECO:0000256" key="8">
    <source>
        <dbReference type="ARBA" id="ARBA00034617"/>
    </source>
</evidence>
<dbReference type="RefSeq" id="WP_197744309.1">
    <property type="nucleotide sequence ID" value="NZ_LR778175.1"/>
</dbReference>
<evidence type="ECO:0000256" key="2">
    <source>
        <dbReference type="ARBA" id="ARBA00022741"/>
    </source>
</evidence>
<dbReference type="PROSITE" id="PS51198">
    <property type="entry name" value="UVRD_HELICASE_ATP_BIND"/>
    <property type="match status" value="1"/>
</dbReference>
<keyword evidence="5 12" id="KW-0067">ATP-binding</keyword>
<dbReference type="InterPro" id="IPR027417">
    <property type="entry name" value="P-loop_NTPase"/>
</dbReference>